<dbReference type="PANTHER" id="PTHR42946">
    <property type="entry name" value="PHOSPHOHEXOSE MUTASE"/>
    <property type="match status" value="1"/>
</dbReference>
<dbReference type="Pfam" id="PF02878">
    <property type="entry name" value="PGM_PMM_I"/>
    <property type="match status" value="1"/>
</dbReference>
<dbReference type="NCBIfam" id="TIGR03990">
    <property type="entry name" value="Arch_GlmM"/>
    <property type="match status" value="1"/>
</dbReference>
<protein>
    <submittedName>
        <fullName evidence="11">Phosphomannomutase / phosphoglucomutase</fullName>
    </submittedName>
</protein>
<feature type="domain" description="Alpha-D-phosphohexomutase alpha/beta/alpha" evidence="9">
    <location>
        <begin position="154"/>
        <end position="254"/>
    </location>
</feature>
<name>A0A1I0QIB1_9EURY</name>
<gene>
    <name evidence="11" type="ORF">SAMN05216285_3619</name>
</gene>
<keyword evidence="5" id="KW-0460">Magnesium</keyword>
<dbReference type="SUPFAM" id="SSF55957">
    <property type="entry name" value="Phosphoglucomutase, C-terminal domain"/>
    <property type="match status" value="1"/>
</dbReference>
<evidence type="ECO:0000256" key="4">
    <source>
        <dbReference type="ARBA" id="ARBA00022723"/>
    </source>
</evidence>
<dbReference type="InterPro" id="IPR005845">
    <property type="entry name" value="A-D-PHexomutase_a/b/a-II"/>
</dbReference>
<comment type="similarity">
    <text evidence="2">Belongs to the phosphohexose mutase family.</text>
</comment>
<keyword evidence="4" id="KW-0479">Metal-binding</keyword>
<sequence length="458" mass="48873">MQVFGSSGTRGVANEELTPAFVLRVAKAAGTIWGDGRGGDRVAIARDTRHTGRMLADAATSGLASTGTDVDRLGVVPTPGAQAYAEREGVPVMVITASHNPPQYNGVKLVGRDGVELAVADLERIEETLLTESFTVAPWDETGRVREIDGVRRAYIEELLAAVDRETIADADLTIALDPGHGAGSLTSPEFFRELGCRVVTVNSQADGHFPGRDPEPIPDNLSDLGKLVRATDADVGIAHDGDADRAIFFDENGEYVEGDATLAALAAAELESGDTTVSAVNVSQRLVDVVTEVGADLELTPIGSTNIITRIEELEDKGQRVPIAGEGNGGIFFPSYRLSRDGAYTAARFLELVAERPVSEIVAPYGGYVNVRRNVEYESTAERDAMLDAAAHQAQISDAELNTRDGYRLDYGDAWVLARPSGTEPLVRIYAEARDGDRAEELAGDMYDALIEAKAEA</sequence>
<dbReference type="GO" id="GO:0046872">
    <property type="term" value="F:metal ion binding"/>
    <property type="evidence" value="ECO:0007669"/>
    <property type="project" value="UniProtKB-KW"/>
</dbReference>
<feature type="domain" description="Alpha-D-phosphohexomutase alpha/beta/alpha" evidence="10">
    <location>
        <begin position="259"/>
        <end position="363"/>
    </location>
</feature>
<dbReference type="CDD" id="cd03087">
    <property type="entry name" value="PGM_like1"/>
    <property type="match status" value="1"/>
</dbReference>
<dbReference type="Gene3D" id="3.40.120.10">
    <property type="entry name" value="Alpha-D-Glucose-1,6-Bisphosphate, subunit A, domain 3"/>
    <property type="match status" value="3"/>
</dbReference>
<keyword evidence="3" id="KW-0597">Phosphoprotein</keyword>
<feature type="domain" description="Alpha-D-phosphohexomutase alpha/beta/alpha" evidence="8">
    <location>
        <begin position="2"/>
        <end position="134"/>
    </location>
</feature>
<reference evidence="12" key="1">
    <citation type="submission" date="2016-10" db="EMBL/GenBank/DDBJ databases">
        <authorList>
            <person name="Varghese N."/>
        </authorList>
    </citation>
    <scope>NUCLEOTIDE SEQUENCE [LARGE SCALE GENOMIC DNA]</scope>
    <source>
        <strain evidence="12">CGMCC 1.12284</strain>
    </source>
</reference>
<dbReference type="PRINTS" id="PR00509">
    <property type="entry name" value="PGMPMM"/>
</dbReference>
<dbReference type="Pfam" id="PF02880">
    <property type="entry name" value="PGM_PMM_III"/>
    <property type="match status" value="1"/>
</dbReference>
<dbReference type="eggNOG" id="arCOG00767">
    <property type="taxonomic scope" value="Archaea"/>
</dbReference>
<dbReference type="GO" id="GO:0005975">
    <property type="term" value="P:carbohydrate metabolic process"/>
    <property type="evidence" value="ECO:0007669"/>
    <property type="project" value="InterPro"/>
</dbReference>
<dbReference type="InterPro" id="IPR024086">
    <property type="entry name" value="GlmM_arc-type"/>
</dbReference>
<evidence type="ECO:0000259" key="8">
    <source>
        <dbReference type="Pfam" id="PF02878"/>
    </source>
</evidence>
<dbReference type="Pfam" id="PF02879">
    <property type="entry name" value="PGM_PMM_II"/>
    <property type="match status" value="1"/>
</dbReference>
<dbReference type="InterPro" id="IPR050060">
    <property type="entry name" value="Phosphoglucosamine_mutase"/>
</dbReference>
<dbReference type="AlphaFoldDB" id="A0A1I0QIB1"/>
<dbReference type="SUPFAM" id="SSF53738">
    <property type="entry name" value="Phosphoglucomutase, first 3 domains"/>
    <property type="match status" value="3"/>
</dbReference>
<organism evidence="11 12">
    <name type="scientific">Natrinema salifodinae</name>
    <dbReference type="NCBI Taxonomy" id="1202768"/>
    <lineage>
        <taxon>Archaea</taxon>
        <taxon>Methanobacteriati</taxon>
        <taxon>Methanobacteriota</taxon>
        <taxon>Stenosarchaea group</taxon>
        <taxon>Halobacteria</taxon>
        <taxon>Halobacteriales</taxon>
        <taxon>Natrialbaceae</taxon>
        <taxon>Natrinema</taxon>
    </lineage>
</organism>
<dbReference type="InterPro" id="IPR005846">
    <property type="entry name" value="A-D-PHexomutase_a/b/a-III"/>
</dbReference>
<dbReference type="Proteomes" id="UP000183275">
    <property type="component" value="Unassembled WGS sequence"/>
</dbReference>
<dbReference type="InterPro" id="IPR016055">
    <property type="entry name" value="A-D-PHexomutase_a/b/a-I/II/III"/>
</dbReference>
<dbReference type="GO" id="GO:0004615">
    <property type="term" value="F:phosphomannomutase activity"/>
    <property type="evidence" value="ECO:0007669"/>
    <property type="project" value="TreeGrafter"/>
</dbReference>
<dbReference type="InterPro" id="IPR036900">
    <property type="entry name" value="A-D-PHexomutase_C_sf"/>
</dbReference>
<accession>A0A1I0QIB1</accession>
<evidence type="ECO:0000313" key="12">
    <source>
        <dbReference type="Proteomes" id="UP000183275"/>
    </source>
</evidence>
<evidence type="ECO:0000259" key="10">
    <source>
        <dbReference type="Pfam" id="PF02880"/>
    </source>
</evidence>
<evidence type="ECO:0000256" key="6">
    <source>
        <dbReference type="ARBA" id="ARBA00023235"/>
    </source>
</evidence>
<dbReference type="RefSeq" id="WP_049989387.1">
    <property type="nucleotide sequence ID" value="NZ_FOIS01000004.1"/>
</dbReference>
<dbReference type="InterPro" id="IPR005844">
    <property type="entry name" value="A-D-PHexomutase_a/b/a-I"/>
</dbReference>
<dbReference type="Gene3D" id="3.30.310.50">
    <property type="entry name" value="Alpha-D-phosphohexomutase, C-terminal domain"/>
    <property type="match status" value="1"/>
</dbReference>
<dbReference type="EMBL" id="FOIS01000004">
    <property type="protein sequence ID" value="SEW26846.1"/>
    <property type="molecule type" value="Genomic_DNA"/>
</dbReference>
<evidence type="ECO:0000256" key="2">
    <source>
        <dbReference type="ARBA" id="ARBA00010231"/>
    </source>
</evidence>
<proteinExistence type="inferred from homology"/>
<comment type="cofactor">
    <cofactor evidence="1">
        <name>Mg(2+)</name>
        <dbReference type="ChEBI" id="CHEBI:18420"/>
    </cofactor>
</comment>
<dbReference type="InterPro" id="IPR005843">
    <property type="entry name" value="A-D-PHexomutase_C"/>
</dbReference>
<feature type="domain" description="Alpha-D-phosphohexomutase C-terminal" evidence="7">
    <location>
        <begin position="389"/>
        <end position="449"/>
    </location>
</feature>
<keyword evidence="6" id="KW-0413">Isomerase</keyword>
<dbReference type="PANTHER" id="PTHR42946:SF1">
    <property type="entry name" value="PHOSPHOGLUCOMUTASE (ALPHA-D-GLUCOSE-1,6-BISPHOSPHATE-DEPENDENT)"/>
    <property type="match status" value="1"/>
</dbReference>
<dbReference type="GO" id="GO:0008966">
    <property type="term" value="F:phosphoglucosamine mutase activity"/>
    <property type="evidence" value="ECO:0007669"/>
    <property type="project" value="InterPro"/>
</dbReference>
<evidence type="ECO:0000256" key="5">
    <source>
        <dbReference type="ARBA" id="ARBA00022842"/>
    </source>
</evidence>
<keyword evidence="12" id="KW-1185">Reference proteome</keyword>
<dbReference type="Pfam" id="PF00408">
    <property type="entry name" value="PGM_PMM_IV"/>
    <property type="match status" value="1"/>
</dbReference>
<evidence type="ECO:0000259" key="9">
    <source>
        <dbReference type="Pfam" id="PF02879"/>
    </source>
</evidence>
<evidence type="ECO:0000259" key="7">
    <source>
        <dbReference type="Pfam" id="PF00408"/>
    </source>
</evidence>
<dbReference type="OrthoDB" id="10363at2157"/>
<evidence type="ECO:0000313" key="11">
    <source>
        <dbReference type="EMBL" id="SEW26846.1"/>
    </source>
</evidence>
<evidence type="ECO:0000256" key="1">
    <source>
        <dbReference type="ARBA" id="ARBA00001946"/>
    </source>
</evidence>
<dbReference type="STRING" id="1202768.SAMN05216285_3619"/>
<evidence type="ECO:0000256" key="3">
    <source>
        <dbReference type="ARBA" id="ARBA00022553"/>
    </source>
</evidence>
<dbReference type="InterPro" id="IPR005841">
    <property type="entry name" value="Alpha-D-phosphohexomutase_SF"/>
</dbReference>